<protein>
    <submittedName>
        <fullName evidence="3">Acetyl esterase/lipase</fullName>
    </submittedName>
</protein>
<dbReference type="Proteomes" id="UP000245720">
    <property type="component" value="Unassembled WGS sequence"/>
</dbReference>
<dbReference type="Pfam" id="PF07859">
    <property type="entry name" value="Abhydrolase_3"/>
    <property type="match status" value="1"/>
</dbReference>
<evidence type="ECO:0000313" key="4">
    <source>
        <dbReference type="Proteomes" id="UP000245720"/>
    </source>
</evidence>
<accession>A0A315XUG4</accession>
<evidence type="ECO:0000256" key="1">
    <source>
        <dbReference type="ARBA" id="ARBA00022801"/>
    </source>
</evidence>
<dbReference type="Gene3D" id="3.40.50.1820">
    <property type="entry name" value="alpha/beta hydrolase"/>
    <property type="match status" value="1"/>
</dbReference>
<dbReference type="AlphaFoldDB" id="A0A315XUG4"/>
<evidence type="ECO:0000313" key="3">
    <source>
        <dbReference type="EMBL" id="PWJ10625.1"/>
    </source>
</evidence>
<dbReference type="InterPro" id="IPR029058">
    <property type="entry name" value="AB_hydrolase_fold"/>
</dbReference>
<dbReference type="GO" id="GO:0016787">
    <property type="term" value="F:hydrolase activity"/>
    <property type="evidence" value="ECO:0007669"/>
    <property type="project" value="UniProtKB-KW"/>
</dbReference>
<comment type="caution">
    <text evidence="3">The sequence shown here is derived from an EMBL/GenBank/DDBJ whole genome shotgun (WGS) entry which is preliminary data.</text>
</comment>
<sequence length="288" mass="32476">MSRKSIIFREMCAMSDAERDAGLTTPPEVERFDDIQYGSNSQWNVLDVYRPKALSGKLPVIVSFHGGGWVYGDKNVYQFYCMELAKRGFAVVNYSYRLAPEYRYPAPYEDTNEVFRWLLENADRYGFDTDNIFGVGDSAGALGMAIYALIVTDKKYAEYYDFTVPVGLVLKGLGLSCGLYKVVDSKTVSTLRDFLRDEDYPAMLERLNVVDMVSSSFPPCFLMTAVGDFLREESAAFAECLAKAGVRCEYKLYGTEKEPLGHVFHCNVRLAEAAQANDDMCSFFKSLM</sequence>
<evidence type="ECO:0000259" key="2">
    <source>
        <dbReference type="Pfam" id="PF07859"/>
    </source>
</evidence>
<dbReference type="EMBL" id="QGDI01000013">
    <property type="protein sequence ID" value="PWJ10625.1"/>
    <property type="molecule type" value="Genomic_DNA"/>
</dbReference>
<name>A0A315XUG4_RUMFL</name>
<dbReference type="InterPro" id="IPR050300">
    <property type="entry name" value="GDXG_lipolytic_enzyme"/>
</dbReference>
<feature type="domain" description="Alpha/beta hydrolase fold-3" evidence="2">
    <location>
        <begin position="61"/>
        <end position="255"/>
    </location>
</feature>
<dbReference type="OrthoDB" id="24847at2"/>
<dbReference type="RefSeq" id="WP_109727672.1">
    <property type="nucleotide sequence ID" value="NZ_QGDI01000013.1"/>
</dbReference>
<organism evidence="3 4">
    <name type="scientific">Ruminococcus flavefaciens</name>
    <dbReference type="NCBI Taxonomy" id="1265"/>
    <lineage>
        <taxon>Bacteria</taxon>
        <taxon>Bacillati</taxon>
        <taxon>Bacillota</taxon>
        <taxon>Clostridia</taxon>
        <taxon>Eubacteriales</taxon>
        <taxon>Oscillospiraceae</taxon>
        <taxon>Ruminococcus</taxon>
    </lineage>
</organism>
<gene>
    <name evidence="3" type="ORF">IE37_02983</name>
</gene>
<proteinExistence type="predicted"/>
<dbReference type="SUPFAM" id="SSF53474">
    <property type="entry name" value="alpha/beta-Hydrolases"/>
    <property type="match status" value="1"/>
</dbReference>
<keyword evidence="1" id="KW-0378">Hydrolase</keyword>
<dbReference type="PANTHER" id="PTHR48081">
    <property type="entry name" value="AB HYDROLASE SUPERFAMILY PROTEIN C4A8.06C"/>
    <property type="match status" value="1"/>
</dbReference>
<reference evidence="3 4" key="1">
    <citation type="submission" date="2018-05" db="EMBL/GenBank/DDBJ databases">
        <title>The Hungate 1000. A catalogue of reference genomes from the rumen microbiome.</title>
        <authorList>
            <person name="Kelly W."/>
        </authorList>
    </citation>
    <scope>NUCLEOTIDE SEQUENCE [LARGE SCALE GENOMIC DNA]</scope>
    <source>
        <strain evidence="3 4">SAb67</strain>
    </source>
</reference>
<dbReference type="InterPro" id="IPR013094">
    <property type="entry name" value="AB_hydrolase_3"/>
</dbReference>